<keyword evidence="4 6" id="KW-0378">Hydrolase</keyword>
<dbReference type="GO" id="GO:0006796">
    <property type="term" value="P:phosphate-containing compound metabolic process"/>
    <property type="evidence" value="ECO:0007669"/>
    <property type="project" value="InterPro"/>
</dbReference>
<protein>
    <recommendedName>
        <fullName evidence="2">inorganic diphosphatase</fullName>
        <ecNumber evidence="2">3.6.1.1</ecNumber>
    </recommendedName>
</protein>
<evidence type="ECO:0000256" key="5">
    <source>
        <dbReference type="ARBA" id="ARBA00022842"/>
    </source>
</evidence>
<evidence type="ECO:0000256" key="4">
    <source>
        <dbReference type="ARBA" id="ARBA00022801"/>
    </source>
</evidence>
<dbReference type="EMBL" id="CP116968">
    <property type="protein sequence ID" value="WNM63258.1"/>
    <property type="molecule type" value="Genomic_DNA"/>
</dbReference>
<dbReference type="Proteomes" id="UP001302494">
    <property type="component" value="Chromosome"/>
</dbReference>
<dbReference type="KEGG" id="nneo:PQG83_05760"/>
<dbReference type="Pfam" id="PF00719">
    <property type="entry name" value="Pyrophosphatase"/>
    <property type="match status" value="1"/>
</dbReference>
<evidence type="ECO:0000256" key="3">
    <source>
        <dbReference type="ARBA" id="ARBA00022723"/>
    </source>
</evidence>
<dbReference type="PANTHER" id="PTHR10286">
    <property type="entry name" value="INORGANIC PYROPHOSPHATASE"/>
    <property type="match status" value="1"/>
</dbReference>
<dbReference type="InterPro" id="IPR036649">
    <property type="entry name" value="Pyrophosphatase_sf"/>
</dbReference>
<dbReference type="NCBIfam" id="NF001886">
    <property type="entry name" value="PRK00642.1"/>
    <property type="match status" value="1"/>
</dbReference>
<evidence type="ECO:0000313" key="6">
    <source>
        <dbReference type="EMBL" id="WNM63258.1"/>
    </source>
</evidence>
<dbReference type="RefSeq" id="WP_312747727.1">
    <property type="nucleotide sequence ID" value="NZ_CP116968.1"/>
</dbReference>
<evidence type="ECO:0000256" key="1">
    <source>
        <dbReference type="ARBA" id="ARBA00001946"/>
    </source>
</evidence>
<organism evidence="6 7">
    <name type="scientific">Candidatus Nitrospira neomarina</name>
    <dbReference type="NCBI Taxonomy" id="3020899"/>
    <lineage>
        <taxon>Bacteria</taxon>
        <taxon>Pseudomonadati</taxon>
        <taxon>Nitrospirota</taxon>
        <taxon>Nitrospiria</taxon>
        <taxon>Nitrospirales</taxon>
        <taxon>Nitrospiraceae</taxon>
        <taxon>Nitrospira</taxon>
    </lineage>
</organism>
<keyword evidence="3" id="KW-0479">Metal-binding</keyword>
<dbReference type="GO" id="GO:0000287">
    <property type="term" value="F:magnesium ion binding"/>
    <property type="evidence" value="ECO:0007669"/>
    <property type="project" value="InterPro"/>
</dbReference>
<accession>A0AA96GQ12</accession>
<dbReference type="EC" id="3.6.1.1" evidence="2"/>
<dbReference type="GO" id="GO:0005737">
    <property type="term" value="C:cytoplasm"/>
    <property type="evidence" value="ECO:0007669"/>
    <property type="project" value="InterPro"/>
</dbReference>
<dbReference type="Gene3D" id="3.90.80.10">
    <property type="entry name" value="Inorganic pyrophosphatase"/>
    <property type="match status" value="1"/>
</dbReference>
<name>A0AA96GQ12_9BACT</name>
<comment type="cofactor">
    <cofactor evidence="1">
        <name>Mg(2+)</name>
        <dbReference type="ChEBI" id="CHEBI:18420"/>
    </cofactor>
</comment>
<dbReference type="AlphaFoldDB" id="A0AA96GQ12"/>
<gene>
    <name evidence="6" type="ORF">PQG83_05760</name>
</gene>
<proteinExistence type="predicted"/>
<dbReference type="InterPro" id="IPR008162">
    <property type="entry name" value="Pyrophosphatase"/>
</dbReference>
<reference evidence="6 7" key="1">
    <citation type="submission" date="2023-01" db="EMBL/GenBank/DDBJ databases">
        <title>Cultivation and genomic characterization of new, ubiquitous marine nitrite-oxidizing bacteria from the Nitrospirales.</title>
        <authorList>
            <person name="Mueller A.J."/>
            <person name="Daebeler A."/>
            <person name="Herbold C.W."/>
            <person name="Kirkegaard R.H."/>
            <person name="Daims H."/>
        </authorList>
    </citation>
    <scope>NUCLEOTIDE SEQUENCE [LARGE SCALE GENOMIC DNA]</scope>
    <source>
        <strain evidence="6 7">DK</strain>
    </source>
</reference>
<keyword evidence="5" id="KW-0460">Magnesium</keyword>
<dbReference type="SUPFAM" id="SSF50324">
    <property type="entry name" value="Inorganic pyrophosphatase"/>
    <property type="match status" value="1"/>
</dbReference>
<evidence type="ECO:0000256" key="2">
    <source>
        <dbReference type="ARBA" id="ARBA00012146"/>
    </source>
</evidence>
<sequence length="229" mass="25855">MNEQEFFSLWQNFGFPCKSHPWHGVEIGEEAPLTVTVYVEIVPTDTVKYELDKKSGHLRVDRPQRYSNVCPTLYGLIPQTYCGQSVAAFSAECTHRPGLVGDLDPLDICVLTEKSIIHGDVLLQAIPIGGLRMIDGDEADDKIVAVLKGDALHEQWTDIKACPVHFVERLMHYFLTYKDAPGSQKKNCEITHVYGREEAHEVIRRSQQDYAAKYGHLQAQLAKPRHALN</sequence>
<dbReference type="GO" id="GO:0004427">
    <property type="term" value="F:inorganic diphosphate phosphatase activity"/>
    <property type="evidence" value="ECO:0007669"/>
    <property type="project" value="UniProtKB-EC"/>
</dbReference>
<keyword evidence="7" id="KW-1185">Reference proteome</keyword>
<evidence type="ECO:0000313" key="7">
    <source>
        <dbReference type="Proteomes" id="UP001302494"/>
    </source>
</evidence>